<protein>
    <submittedName>
        <fullName evidence="1">Uncharacterized protein</fullName>
    </submittedName>
</protein>
<sequence length="77" mass="7953">MATSLPVWAIIVPANGGACSGCDPSVAVALLCFSLFLNGAITTSSSSTPTLPELFRTFATCTTNVILFLINKSVILC</sequence>
<proteinExistence type="predicted"/>
<dbReference type="AlphaFoldDB" id="A0A8J5JQ67"/>
<name>A0A8J5JQ67_HOMAM</name>
<evidence type="ECO:0000313" key="1">
    <source>
        <dbReference type="EMBL" id="KAG7162046.1"/>
    </source>
</evidence>
<comment type="caution">
    <text evidence="1">The sequence shown here is derived from an EMBL/GenBank/DDBJ whole genome shotgun (WGS) entry which is preliminary data.</text>
</comment>
<evidence type="ECO:0000313" key="2">
    <source>
        <dbReference type="Proteomes" id="UP000747542"/>
    </source>
</evidence>
<keyword evidence="2" id="KW-1185">Reference proteome</keyword>
<dbReference type="Proteomes" id="UP000747542">
    <property type="component" value="Unassembled WGS sequence"/>
</dbReference>
<dbReference type="EMBL" id="JAHLQT010028105">
    <property type="protein sequence ID" value="KAG7162046.1"/>
    <property type="molecule type" value="Genomic_DNA"/>
</dbReference>
<reference evidence="1" key="1">
    <citation type="journal article" date="2021" name="Sci. Adv.">
        <title>The American lobster genome reveals insights on longevity, neural, and immune adaptations.</title>
        <authorList>
            <person name="Polinski J.M."/>
            <person name="Zimin A.V."/>
            <person name="Clark K.F."/>
            <person name="Kohn A.B."/>
            <person name="Sadowski N."/>
            <person name="Timp W."/>
            <person name="Ptitsyn A."/>
            <person name="Khanna P."/>
            <person name="Romanova D.Y."/>
            <person name="Williams P."/>
            <person name="Greenwood S.J."/>
            <person name="Moroz L.L."/>
            <person name="Walt D.R."/>
            <person name="Bodnar A.G."/>
        </authorList>
    </citation>
    <scope>NUCLEOTIDE SEQUENCE</scope>
    <source>
        <strain evidence="1">GMGI-L3</strain>
    </source>
</reference>
<organism evidence="1 2">
    <name type="scientific">Homarus americanus</name>
    <name type="common">American lobster</name>
    <dbReference type="NCBI Taxonomy" id="6706"/>
    <lineage>
        <taxon>Eukaryota</taxon>
        <taxon>Metazoa</taxon>
        <taxon>Ecdysozoa</taxon>
        <taxon>Arthropoda</taxon>
        <taxon>Crustacea</taxon>
        <taxon>Multicrustacea</taxon>
        <taxon>Malacostraca</taxon>
        <taxon>Eumalacostraca</taxon>
        <taxon>Eucarida</taxon>
        <taxon>Decapoda</taxon>
        <taxon>Pleocyemata</taxon>
        <taxon>Astacidea</taxon>
        <taxon>Nephropoidea</taxon>
        <taxon>Nephropidae</taxon>
        <taxon>Homarus</taxon>
    </lineage>
</organism>
<gene>
    <name evidence="1" type="ORF">Hamer_G029510</name>
</gene>
<accession>A0A8J5JQ67</accession>